<protein>
    <submittedName>
        <fullName evidence="1">Uncharacterized protein</fullName>
    </submittedName>
</protein>
<sequence>MTLRTQSDPIYYAAHEDLDIYLEFEDLYDNEFDLPDLVASDDEENEGMGVDGECLNSMTGLASLKV</sequence>
<name>A0A0G4I6U1_9ALVE</name>
<dbReference type="EMBL" id="CDMZ01005328">
    <property type="protein sequence ID" value="CEM52659.1"/>
    <property type="molecule type" value="Genomic_DNA"/>
</dbReference>
<evidence type="ECO:0000313" key="1">
    <source>
        <dbReference type="EMBL" id="CEM52659.1"/>
    </source>
</evidence>
<dbReference type="AlphaFoldDB" id="A0A0G4I6U1"/>
<accession>A0A0G4I6U1</accession>
<reference evidence="1" key="1">
    <citation type="submission" date="2014-11" db="EMBL/GenBank/DDBJ databases">
        <authorList>
            <person name="Otto D Thomas"/>
            <person name="Naeem Raeece"/>
        </authorList>
    </citation>
    <scope>NUCLEOTIDE SEQUENCE</scope>
</reference>
<proteinExistence type="predicted"/>
<organism evidence="1">
    <name type="scientific">Chromera velia CCMP2878</name>
    <dbReference type="NCBI Taxonomy" id="1169474"/>
    <lineage>
        <taxon>Eukaryota</taxon>
        <taxon>Sar</taxon>
        <taxon>Alveolata</taxon>
        <taxon>Colpodellida</taxon>
        <taxon>Chromeraceae</taxon>
        <taxon>Chromera</taxon>
    </lineage>
</organism>
<gene>
    <name evidence="1" type="ORF">Cvel_11429</name>
</gene>
<dbReference type="VEuPathDB" id="CryptoDB:Cvel_11429"/>